<dbReference type="OrthoDB" id="1143803at2"/>
<keyword evidence="1" id="KW-0812">Transmembrane</keyword>
<organism evidence="2 3">
    <name type="scientific">Nonlabens marinus S1-08</name>
    <dbReference type="NCBI Taxonomy" id="1454201"/>
    <lineage>
        <taxon>Bacteria</taxon>
        <taxon>Pseudomonadati</taxon>
        <taxon>Bacteroidota</taxon>
        <taxon>Flavobacteriia</taxon>
        <taxon>Flavobacteriales</taxon>
        <taxon>Flavobacteriaceae</taxon>
        <taxon>Nonlabens</taxon>
    </lineage>
</organism>
<name>W8VXG7_9FLAO</name>
<accession>W8VXG7</accession>
<keyword evidence="1" id="KW-1133">Transmembrane helix</keyword>
<keyword evidence="1" id="KW-0472">Membrane</keyword>
<keyword evidence="3" id="KW-1185">Reference proteome</keyword>
<dbReference type="KEGG" id="nmf:NMS_1888"/>
<evidence type="ECO:0000256" key="1">
    <source>
        <dbReference type="SAM" id="Phobius"/>
    </source>
</evidence>
<proteinExistence type="predicted"/>
<feature type="transmembrane region" description="Helical" evidence="1">
    <location>
        <begin position="12"/>
        <end position="35"/>
    </location>
</feature>
<evidence type="ECO:0000313" key="2">
    <source>
        <dbReference type="EMBL" id="BAO55897.1"/>
    </source>
</evidence>
<gene>
    <name evidence="2" type="ORF">NMS_1888</name>
</gene>
<sequence>MGGYYEKTDYKTISYAVIRVALGGYLLFHSIIGIIDFDQFMVTALSYFEEGSSISFLAYLTPIVPFMEFFLALMILTGLYTRLALQWAIGVGIFFMLFFHFTDDLTSALEHAYGVIVKISLLSLLFLNKYSLDYYNLWNVSKETKTI</sequence>
<dbReference type="EMBL" id="AP014548">
    <property type="protein sequence ID" value="BAO55897.1"/>
    <property type="molecule type" value="Genomic_DNA"/>
</dbReference>
<protein>
    <recommendedName>
        <fullName evidence="4">DoxX family protein</fullName>
    </recommendedName>
</protein>
<feature type="transmembrane region" description="Helical" evidence="1">
    <location>
        <begin position="83"/>
        <end position="102"/>
    </location>
</feature>
<dbReference type="HOGENOM" id="CLU_1766110_0_0_10"/>
<dbReference type="AlphaFoldDB" id="W8VXG7"/>
<evidence type="ECO:0000313" key="3">
    <source>
        <dbReference type="Proteomes" id="UP000031760"/>
    </source>
</evidence>
<dbReference type="RefSeq" id="WP_041496421.1">
    <property type="nucleotide sequence ID" value="NZ_AP014548.1"/>
</dbReference>
<evidence type="ECO:0008006" key="4">
    <source>
        <dbReference type="Google" id="ProtNLM"/>
    </source>
</evidence>
<dbReference type="Proteomes" id="UP000031760">
    <property type="component" value="Chromosome"/>
</dbReference>
<reference evidence="2 3" key="1">
    <citation type="journal article" date="2014" name="Proc. Natl. Acad. Sci. U.S.A.">
        <title>Functional characterization of flavobacteria rhodopsins reveals a unique class of light-driven chloride pump in bacteria.</title>
        <authorList>
            <person name="Yoshizawa S."/>
            <person name="Kumagai Y."/>
            <person name="Kim H."/>
            <person name="Ogura Y."/>
            <person name="Hayashi T."/>
            <person name="Iwasaki W."/>
            <person name="DeLong E.F."/>
            <person name="Kogure K."/>
        </authorList>
    </citation>
    <scope>NUCLEOTIDE SEQUENCE [LARGE SCALE GENOMIC DNA]</scope>
    <source>
        <strain evidence="2 3">S1-08</strain>
    </source>
</reference>
<dbReference type="STRING" id="1454201.NMS_1888"/>
<feature type="transmembrane region" description="Helical" evidence="1">
    <location>
        <begin position="55"/>
        <end position="76"/>
    </location>
</feature>
<feature type="transmembrane region" description="Helical" evidence="1">
    <location>
        <begin position="108"/>
        <end position="127"/>
    </location>
</feature>